<gene>
    <name evidence="3" type="ORF">MKZ38_006486</name>
</gene>
<dbReference type="AlphaFoldDB" id="A0AAD5RYQ9"/>
<dbReference type="SUPFAM" id="SSF52833">
    <property type="entry name" value="Thioredoxin-like"/>
    <property type="match status" value="1"/>
</dbReference>
<feature type="region of interest" description="Disordered" evidence="2">
    <location>
        <begin position="140"/>
        <end position="169"/>
    </location>
</feature>
<keyword evidence="1" id="KW-0676">Redox-active center</keyword>
<sequence length="262" mass="26805">MSTTGQERGVGGAVPAAANTTTNPTTTHPFPLPRVTIQFCTQCKWMLRAAYYAQELLSTFSTSIGEVSLQPTTGGIFVVSIVTAADIDLLGAEVGSTTSKIIWDRKTDGGFPETKELKRKVRDVIDPGRNLGHVDKDYAKPAAEADIGGRSKPTQPMAPRWGSMSAASGSGSAVSAPVGAITIEGSVATSPGTSTSAVGKEENKDLLASHLKSSGAGRAVKLPPGNDEVKAKIEAAAAASSPTAGKGDAGGEKCVGEVCEDC</sequence>
<protein>
    <submittedName>
        <fullName evidence="3">Selenoprotein W family protein</fullName>
    </submittedName>
</protein>
<dbReference type="PANTHER" id="PTHR36417:SF2">
    <property type="entry name" value="SELENOPROTEIN DOMAIN PROTEIN (AFU_ORTHOLOGUE AFUA_1G05220)"/>
    <property type="match status" value="1"/>
</dbReference>
<name>A0AAD5RYQ9_9PEZI</name>
<keyword evidence="4" id="KW-1185">Reference proteome</keyword>
<evidence type="ECO:0000313" key="4">
    <source>
        <dbReference type="Proteomes" id="UP001201980"/>
    </source>
</evidence>
<proteinExistence type="predicted"/>
<feature type="compositionally biased region" description="Low complexity" evidence="2">
    <location>
        <begin position="13"/>
        <end position="27"/>
    </location>
</feature>
<comment type="caution">
    <text evidence="3">The sequence shown here is derived from an EMBL/GenBank/DDBJ whole genome shotgun (WGS) entry which is preliminary data.</text>
</comment>
<reference evidence="3" key="1">
    <citation type="submission" date="2022-07" db="EMBL/GenBank/DDBJ databases">
        <title>Draft genome sequence of Zalerion maritima ATCC 34329, a (micro)plastics degrading marine fungus.</title>
        <authorList>
            <person name="Paco A."/>
            <person name="Goncalves M.F.M."/>
            <person name="Rocha-Santos T.A.P."/>
            <person name="Alves A."/>
        </authorList>
    </citation>
    <scope>NUCLEOTIDE SEQUENCE</scope>
    <source>
        <strain evidence="3">ATCC 34329</strain>
    </source>
</reference>
<evidence type="ECO:0000313" key="3">
    <source>
        <dbReference type="EMBL" id="KAJ2907192.1"/>
    </source>
</evidence>
<dbReference type="InterPro" id="IPR011893">
    <property type="entry name" value="Selenoprotein_Rdx-typ"/>
</dbReference>
<evidence type="ECO:0000256" key="1">
    <source>
        <dbReference type="ARBA" id="ARBA00023284"/>
    </source>
</evidence>
<evidence type="ECO:0000256" key="2">
    <source>
        <dbReference type="SAM" id="MobiDB-lite"/>
    </source>
</evidence>
<dbReference type="Gene3D" id="3.40.30.10">
    <property type="entry name" value="Glutaredoxin"/>
    <property type="match status" value="1"/>
</dbReference>
<dbReference type="Pfam" id="PF10262">
    <property type="entry name" value="Rdx"/>
    <property type="match status" value="1"/>
</dbReference>
<feature type="region of interest" description="Disordered" evidence="2">
    <location>
        <begin position="1"/>
        <end position="28"/>
    </location>
</feature>
<dbReference type="NCBIfam" id="TIGR02174">
    <property type="entry name" value="CXXU_selWTH"/>
    <property type="match status" value="1"/>
</dbReference>
<dbReference type="EMBL" id="JAKWBI020000003">
    <property type="protein sequence ID" value="KAJ2907192.1"/>
    <property type="molecule type" value="Genomic_DNA"/>
</dbReference>
<dbReference type="PANTHER" id="PTHR36417">
    <property type="entry name" value="SELENOPROTEIN DOMAIN PROTEIN (AFU_ORTHOLOGUE AFUA_1G05220)"/>
    <property type="match status" value="1"/>
</dbReference>
<dbReference type="Proteomes" id="UP001201980">
    <property type="component" value="Unassembled WGS sequence"/>
</dbReference>
<dbReference type="InterPro" id="IPR036249">
    <property type="entry name" value="Thioredoxin-like_sf"/>
</dbReference>
<organism evidence="3 4">
    <name type="scientific">Zalerion maritima</name>
    <dbReference type="NCBI Taxonomy" id="339359"/>
    <lineage>
        <taxon>Eukaryota</taxon>
        <taxon>Fungi</taxon>
        <taxon>Dikarya</taxon>
        <taxon>Ascomycota</taxon>
        <taxon>Pezizomycotina</taxon>
        <taxon>Sordariomycetes</taxon>
        <taxon>Lulworthiomycetidae</taxon>
        <taxon>Lulworthiales</taxon>
        <taxon>Lulworthiaceae</taxon>
        <taxon>Zalerion</taxon>
    </lineage>
</organism>
<accession>A0AAD5RYQ9</accession>